<evidence type="ECO:0000256" key="8">
    <source>
        <dbReference type="ARBA" id="ARBA00023027"/>
    </source>
</evidence>
<dbReference type="GO" id="GO:0035999">
    <property type="term" value="P:tetrahydrofolate interconversion"/>
    <property type="evidence" value="ECO:0007669"/>
    <property type="project" value="UniProtKB-UniPathway"/>
</dbReference>
<evidence type="ECO:0000256" key="5">
    <source>
        <dbReference type="ARBA" id="ARBA00022630"/>
    </source>
</evidence>
<dbReference type="PANTHER" id="PTHR45754:SF3">
    <property type="entry name" value="METHYLENETETRAHYDROFOLATE REDUCTASE (NADPH)"/>
    <property type="match status" value="1"/>
</dbReference>
<name>A0A1Y5SFW9_9PROT</name>
<dbReference type="Pfam" id="PF02219">
    <property type="entry name" value="MTHFR"/>
    <property type="match status" value="1"/>
</dbReference>
<dbReference type="GO" id="GO:0071949">
    <property type="term" value="F:FAD binding"/>
    <property type="evidence" value="ECO:0007669"/>
    <property type="project" value="TreeGrafter"/>
</dbReference>
<organism evidence="13 14">
    <name type="scientific">Oceanibacterium hippocampi</name>
    <dbReference type="NCBI Taxonomy" id="745714"/>
    <lineage>
        <taxon>Bacteria</taxon>
        <taxon>Pseudomonadati</taxon>
        <taxon>Pseudomonadota</taxon>
        <taxon>Alphaproteobacteria</taxon>
        <taxon>Sneathiellales</taxon>
        <taxon>Sneathiellaceae</taxon>
        <taxon>Oceanibacterium</taxon>
    </lineage>
</organism>
<evidence type="ECO:0000313" key="13">
    <source>
        <dbReference type="EMBL" id="SLN37064.1"/>
    </source>
</evidence>
<dbReference type="GO" id="GO:0106312">
    <property type="term" value="F:methylenetetrahydrofolate reductase (NADH) activity"/>
    <property type="evidence" value="ECO:0007669"/>
    <property type="project" value="UniProtKB-EC"/>
</dbReference>
<comment type="cofactor">
    <cofactor evidence="1 12">
        <name>FAD</name>
        <dbReference type="ChEBI" id="CHEBI:57692"/>
    </cofactor>
</comment>
<accession>A0A1Y5SFW9</accession>
<dbReference type="GO" id="GO:0005829">
    <property type="term" value="C:cytosol"/>
    <property type="evidence" value="ECO:0007669"/>
    <property type="project" value="InterPro"/>
</dbReference>
<dbReference type="PANTHER" id="PTHR45754">
    <property type="entry name" value="METHYLENETETRAHYDROFOLATE REDUCTASE"/>
    <property type="match status" value="1"/>
</dbReference>
<dbReference type="InterPro" id="IPR029041">
    <property type="entry name" value="FAD-linked_oxidoreductase-like"/>
</dbReference>
<evidence type="ECO:0000256" key="6">
    <source>
        <dbReference type="ARBA" id="ARBA00022827"/>
    </source>
</evidence>
<dbReference type="FunCoup" id="A0A1Y5SFW9">
    <property type="interactions" value="359"/>
</dbReference>
<keyword evidence="8" id="KW-0520">NAD</keyword>
<dbReference type="InterPro" id="IPR004620">
    <property type="entry name" value="MTHF_reductase_bac"/>
</dbReference>
<sequence length="313" mass="34581">MINLAGRPLRDMEDRLSLARANARLRVSFEFFPPATTTMRDSLWRAITRLAPMRPTFVSVTYGAGGSTRERTHETVHRIRRETDLEPAAHLTCVDTSAGEIRDIAARYWDEGIRHIVALRGDPPEGGASFRRHPDGYGSAVELVAGLKKVADFEISVAAYPEIHPEARSSLADIDFLKAKIDVGASRAITQFFFDPDCYFRFLDRALARGIEVPIVPGILPVSNFQKVAEFAGRCGASVPAWLAHLFEGLDGDPATRQLVAAMVAAEQIRRLQAGGISDFHFYTLNRADLVYAICHALGLRTATQEDDVREAC</sequence>
<evidence type="ECO:0000256" key="10">
    <source>
        <dbReference type="ARBA" id="ARBA00034478"/>
    </source>
</evidence>
<evidence type="ECO:0000256" key="9">
    <source>
        <dbReference type="ARBA" id="ARBA00023167"/>
    </source>
</evidence>
<dbReference type="RefSeq" id="WP_085882712.1">
    <property type="nucleotide sequence ID" value="NZ_FWFR01000001.1"/>
</dbReference>
<protein>
    <recommendedName>
        <fullName evidence="12">Methylenetetrahydrofolate reductase</fullName>
        <ecNumber evidence="12">1.5.1.54</ecNumber>
    </recommendedName>
</protein>
<reference evidence="13 14" key="1">
    <citation type="submission" date="2017-03" db="EMBL/GenBank/DDBJ databases">
        <authorList>
            <person name="Afonso C.L."/>
            <person name="Miller P.J."/>
            <person name="Scott M.A."/>
            <person name="Spackman E."/>
            <person name="Goraichik I."/>
            <person name="Dimitrov K.M."/>
            <person name="Suarez D.L."/>
            <person name="Swayne D.E."/>
        </authorList>
    </citation>
    <scope>NUCLEOTIDE SEQUENCE [LARGE SCALE GENOMIC DNA]</scope>
    <source>
        <strain evidence="13 14">CECT 7691</strain>
    </source>
</reference>
<comment type="catalytic activity">
    <reaction evidence="11">
        <text>(6S)-5-methyl-5,6,7,8-tetrahydrofolate + NAD(+) = (6R)-5,10-methylene-5,6,7,8-tetrahydrofolate + NADH + H(+)</text>
        <dbReference type="Rhea" id="RHEA:19821"/>
        <dbReference type="ChEBI" id="CHEBI:15378"/>
        <dbReference type="ChEBI" id="CHEBI:15636"/>
        <dbReference type="ChEBI" id="CHEBI:18608"/>
        <dbReference type="ChEBI" id="CHEBI:57540"/>
        <dbReference type="ChEBI" id="CHEBI:57945"/>
        <dbReference type="EC" id="1.5.1.54"/>
    </reaction>
    <physiologicalReaction direction="right-to-left" evidence="11">
        <dbReference type="Rhea" id="RHEA:19823"/>
    </physiologicalReaction>
</comment>
<keyword evidence="14" id="KW-1185">Reference proteome</keyword>
<keyword evidence="4" id="KW-0028">Amino-acid biosynthesis</keyword>
<keyword evidence="5 12" id="KW-0285">Flavoprotein</keyword>
<dbReference type="GO" id="GO:0009086">
    <property type="term" value="P:methionine biosynthetic process"/>
    <property type="evidence" value="ECO:0007669"/>
    <property type="project" value="UniProtKB-KW"/>
</dbReference>
<evidence type="ECO:0000256" key="12">
    <source>
        <dbReference type="RuleBase" id="RU003862"/>
    </source>
</evidence>
<evidence type="ECO:0000256" key="7">
    <source>
        <dbReference type="ARBA" id="ARBA00023002"/>
    </source>
</evidence>
<dbReference type="AlphaFoldDB" id="A0A1Y5SFW9"/>
<dbReference type="Proteomes" id="UP000193200">
    <property type="component" value="Unassembled WGS sequence"/>
</dbReference>
<dbReference type="UniPathway" id="UPA00193"/>
<dbReference type="OrthoDB" id="9812555at2"/>
<keyword evidence="9" id="KW-0486">Methionine biosynthesis</keyword>
<evidence type="ECO:0000256" key="11">
    <source>
        <dbReference type="ARBA" id="ARBA00048628"/>
    </source>
</evidence>
<evidence type="ECO:0000313" key="14">
    <source>
        <dbReference type="Proteomes" id="UP000193200"/>
    </source>
</evidence>
<dbReference type="EC" id="1.5.1.54" evidence="12"/>
<keyword evidence="7 12" id="KW-0560">Oxidoreductase</keyword>
<keyword evidence="6 12" id="KW-0274">FAD</keyword>
<comment type="pathway">
    <text evidence="10">Amino-acid biosynthesis; L-methionine biosynthesis via de novo pathway.</text>
</comment>
<comment type="similarity">
    <text evidence="3 12">Belongs to the methylenetetrahydrofolate reductase family.</text>
</comment>
<dbReference type="NCBIfam" id="TIGR00676">
    <property type="entry name" value="fadh2"/>
    <property type="match status" value="1"/>
</dbReference>
<dbReference type="SUPFAM" id="SSF51730">
    <property type="entry name" value="FAD-linked oxidoreductase"/>
    <property type="match status" value="1"/>
</dbReference>
<dbReference type="EMBL" id="FWFR01000001">
    <property type="protein sequence ID" value="SLN37064.1"/>
    <property type="molecule type" value="Genomic_DNA"/>
</dbReference>
<dbReference type="InterPro" id="IPR003171">
    <property type="entry name" value="Mehydrof_redctse-like"/>
</dbReference>
<evidence type="ECO:0000256" key="3">
    <source>
        <dbReference type="ARBA" id="ARBA00006743"/>
    </source>
</evidence>
<evidence type="ECO:0000256" key="4">
    <source>
        <dbReference type="ARBA" id="ARBA00022605"/>
    </source>
</evidence>
<dbReference type="CDD" id="cd00537">
    <property type="entry name" value="MTHFR"/>
    <property type="match status" value="1"/>
</dbReference>
<gene>
    <name evidence="13" type="primary">metF</name>
    <name evidence="13" type="ORF">OCH7691_01503</name>
</gene>
<evidence type="ECO:0000256" key="1">
    <source>
        <dbReference type="ARBA" id="ARBA00001974"/>
    </source>
</evidence>
<dbReference type="InParanoid" id="A0A1Y5SFW9"/>
<comment type="pathway">
    <text evidence="2 12">One-carbon metabolism; tetrahydrofolate interconversion.</text>
</comment>
<dbReference type="Gene3D" id="3.20.20.220">
    <property type="match status" value="1"/>
</dbReference>
<proteinExistence type="inferred from homology"/>
<evidence type="ECO:0000256" key="2">
    <source>
        <dbReference type="ARBA" id="ARBA00004777"/>
    </source>
</evidence>